<proteinExistence type="predicted"/>
<dbReference type="EMBL" id="JBIGHW010000002">
    <property type="protein sequence ID" value="MFG6439764.1"/>
    <property type="molecule type" value="Genomic_DNA"/>
</dbReference>
<gene>
    <name evidence="1" type="ORF">ACG0Z3_03630</name>
</gene>
<evidence type="ECO:0000313" key="2">
    <source>
        <dbReference type="Proteomes" id="UP001606301"/>
    </source>
</evidence>
<sequence length="278" mass="30860">MAKLIDDQVRIVPTWAAAARYLNKQRPKRQARNLLLEIPNPMELTDDDRAMMAKVDEALAPRELTLRTVAGTIFPLPMYRKFGRPGYYDKYKAMLERGQAENTWGTYANRMISRPGKEPGTTINPLDDLVNKLANEGQPQRKDGVKVSFTATYELGVADPEEDLLLEPTPEPDEGGDVPTYNPALDRNDWLGLPCLSHLSFKRVPRDGGHAVDLTAMYRSHHYCARALGNLLGLAQLLSFVAEESQLKVGTLSCLSTHAELDVREWGGVASANTILGT</sequence>
<organism evidence="1 2">
    <name type="scientific">Pelomonas margarita</name>
    <dbReference type="NCBI Taxonomy" id="3299031"/>
    <lineage>
        <taxon>Bacteria</taxon>
        <taxon>Pseudomonadati</taxon>
        <taxon>Pseudomonadota</taxon>
        <taxon>Betaproteobacteria</taxon>
        <taxon>Burkholderiales</taxon>
        <taxon>Sphaerotilaceae</taxon>
        <taxon>Roseateles</taxon>
    </lineage>
</organism>
<protein>
    <recommendedName>
        <fullName evidence="3">Thymidylate synthase</fullName>
    </recommendedName>
</protein>
<reference evidence="1 2" key="1">
    <citation type="submission" date="2024-08" db="EMBL/GenBank/DDBJ databases">
        <authorList>
            <person name="Lu H."/>
        </authorList>
    </citation>
    <scope>NUCLEOTIDE SEQUENCE [LARGE SCALE GENOMIC DNA]</scope>
    <source>
        <strain evidence="1 2">LKC17W</strain>
    </source>
</reference>
<comment type="caution">
    <text evidence="1">The sequence shown here is derived from an EMBL/GenBank/DDBJ whole genome shotgun (WGS) entry which is preliminary data.</text>
</comment>
<accession>A0ABW7FDH8</accession>
<name>A0ABW7FDH8_9BURK</name>
<dbReference type="RefSeq" id="WP_394395406.1">
    <property type="nucleotide sequence ID" value="NZ_JBIGHW010000002.1"/>
</dbReference>
<keyword evidence="2" id="KW-1185">Reference proteome</keyword>
<evidence type="ECO:0008006" key="3">
    <source>
        <dbReference type="Google" id="ProtNLM"/>
    </source>
</evidence>
<evidence type="ECO:0000313" key="1">
    <source>
        <dbReference type="EMBL" id="MFG6439764.1"/>
    </source>
</evidence>
<dbReference type="Proteomes" id="UP001606301">
    <property type="component" value="Unassembled WGS sequence"/>
</dbReference>